<evidence type="ECO:0000256" key="1">
    <source>
        <dbReference type="SAM" id="MobiDB-lite"/>
    </source>
</evidence>
<feature type="region of interest" description="Disordered" evidence="1">
    <location>
        <begin position="1"/>
        <end position="73"/>
    </location>
</feature>
<dbReference type="NCBIfam" id="TIGR01764">
    <property type="entry name" value="excise"/>
    <property type="match status" value="1"/>
</dbReference>
<dbReference type="InterPro" id="IPR010093">
    <property type="entry name" value="SinI_DNA-bd"/>
</dbReference>
<keyword evidence="4" id="KW-1185">Reference proteome</keyword>
<accession>A0ABN1RQI7</accession>
<proteinExistence type="predicted"/>
<feature type="domain" description="Helix-turn-helix" evidence="2">
    <location>
        <begin position="145"/>
        <end position="192"/>
    </location>
</feature>
<dbReference type="RefSeq" id="WP_343982940.1">
    <property type="nucleotide sequence ID" value="NZ_BAAAHK010000022.1"/>
</dbReference>
<protein>
    <recommendedName>
        <fullName evidence="2">Helix-turn-helix domain-containing protein</fullName>
    </recommendedName>
</protein>
<reference evidence="3 4" key="1">
    <citation type="journal article" date="2019" name="Int. J. Syst. Evol. Microbiol.">
        <title>The Global Catalogue of Microorganisms (GCM) 10K type strain sequencing project: providing services to taxonomists for standard genome sequencing and annotation.</title>
        <authorList>
            <consortium name="The Broad Institute Genomics Platform"/>
            <consortium name="The Broad Institute Genome Sequencing Center for Infectious Disease"/>
            <person name="Wu L."/>
            <person name="Ma J."/>
        </authorList>
    </citation>
    <scope>NUCLEOTIDE SEQUENCE [LARGE SCALE GENOMIC DNA]</scope>
    <source>
        <strain evidence="3 4">JCM 10977</strain>
    </source>
</reference>
<sequence>MAISKNSKTTSGPATKAKAAGARKHAASADQPNRSRGSTAGTAKSVAGRPATGKKAAHRPPHEPPAGDGRERREHLVVSVLPPNNKQLREVEELINRGTSVTIVQGKSSVKVTGNTLAALRQIIATLGAGPLRMIVDESQDPEISSQEAADLLNVSRPYVIKIAREGQLAHRLVGNRHRFLLSDVEAFRQAQYLKREKLLAAMMPEGGYVDGDF</sequence>
<dbReference type="EMBL" id="BAAAHK010000022">
    <property type="protein sequence ID" value="GAA0961703.1"/>
    <property type="molecule type" value="Genomic_DNA"/>
</dbReference>
<evidence type="ECO:0000313" key="4">
    <source>
        <dbReference type="Proteomes" id="UP001500542"/>
    </source>
</evidence>
<feature type="compositionally biased region" description="Polar residues" evidence="1">
    <location>
        <begin position="30"/>
        <end position="42"/>
    </location>
</feature>
<evidence type="ECO:0000313" key="3">
    <source>
        <dbReference type="EMBL" id="GAA0961703.1"/>
    </source>
</evidence>
<dbReference type="Proteomes" id="UP001500542">
    <property type="component" value="Unassembled WGS sequence"/>
</dbReference>
<name>A0ABN1RQI7_9ACTN</name>
<dbReference type="InterPro" id="IPR041657">
    <property type="entry name" value="HTH_17"/>
</dbReference>
<organism evidence="3 4">
    <name type="scientific">Kribbella koreensis</name>
    <dbReference type="NCBI Taxonomy" id="57909"/>
    <lineage>
        <taxon>Bacteria</taxon>
        <taxon>Bacillati</taxon>
        <taxon>Actinomycetota</taxon>
        <taxon>Actinomycetes</taxon>
        <taxon>Propionibacteriales</taxon>
        <taxon>Kribbellaceae</taxon>
        <taxon>Kribbella</taxon>
    </lineage>
</organism>
<dbReference type="Pfam" id="PF12728">
    <property type="entry name" value="HTH_17"/>
    <property type="match status" value="1"/>
</dbReference>
<gene>
    <name evidence="3" type="ORF">GCM10009554_78570</name>
</gene>
<feature type="compositionally biased region" description="Low complexity" evidence="1">
    <location>
        <begin position="7"/>
        <end position="20"/>
    </location>
</feature>
<comment type="caution">
    <text evidence="3">The sequence shown here is derived from an EMBL/GenBank/DDBJ whole genome shotgun (WGS) entry which is preliminary data.</text>
</comment>
<evidence type="ECO:0000259" key="2">
    <source>
        <dbReference type="Pfam" id="PF12728"/>
    </source>
</evidence>